<evidence type="ECO:0000259" key="9">
    <source>
        <dbReference type="PROSITE" id="PS51755"/>
    </source>
</evidence>
<sequence length="221" mass="25379">MARILFVEDEPNIARFVKLELEHEGFTVDHKLDGRDGYELFRNNKYDVVLLDVMVPGLNGMELTRRIRKTSTIPILLVTARDAVMDRVSGLEAGADDYIVKPFAIEELLARIRAILRRVETTSSPTNETFFIDEKARKVVAEGNEIELTKTEFDLLLYFVNHPNRALTRSQIIEHVWGFDAEAETNVVDVYVRHLRKKLPQNISEALQTVRGIGYMYEVEA</sequence>
<evidence type="ECO:0000256" key="2">
    <source>
        <dbReference type="ARBA" id="ARBA00023012"/>
    </source>
</evidence>
<dbReference type="Pfam" id="PF00486">
    <property type="entry name" value="Trans_reg_C"/>
    <property type="match status" value="1"/>
</dbReference>
<dbReference type="EMBL" id="NOKQ01000187">
    <property type="protein sequence ID" value="OZS78724.1"/>
    <property type="molecule type" value="Genomic_DNA"/>
</dbReference>
<feature type="domain" description="OmpR/PhoB-type" evidence="9">
    <location>
        <begin position="122"/>
        <end position="219"/>
    </location>
</feature>
<dbReference type="GO" id="GO:0000976">
    <property type="term" value="F:transcription cis-regulatory region binding"/>
    <property type="evidence" value="ECO:0007669"/>
    <property type="project" value="TreeGrafter"/>
</dbReference>
<gene>
    <name evidence="10" type="ORF">CF394_04075</name>
</gene>
<dbReference type="InterPro" id="IPR001867">
    <property type="entry name" value="OmpR/PhoB-type_DNA-bd"/>
</dbReference>
<name>A0A264W577_9BACL</name>
<dbReference type="InterPro" id="IPR011006">
    <property type="entry name" value="CheY-like_superfamily"/>
</dbReference>
<proteinExistence type="predicted"/>
<keyword evidence="3" id="KW-0805">Transcription regulation</keyword>
<dbReference type="RefSeq" id="WP_094941958.1">
    <property type="nucleotide sequence ID" value="NZ_NOKQ01000187.1"/>
</dbReference>
<keyword evidence="5" id="KW-0804">Transcription</keyword>
<dbReference type="FunFam" id="1.10.10.10:FF:000005">
    <property type="entry name" value="Two-component system response regulator"/>
    <property type="match status" value="1"/>
</dbReference>
<reference evidence="10 11" key="1">
    <citation type="submission" date="2017-07" db="EMBL/GenBank/DDBJ databases">
        <title>Tetzosporium hominis gen.nov. sp.nov.</title>
        <authorList>
            <person name="Tetz G."/>
            <person name="Tetz V."/>
        </authorList>
    </citation>
    <scope>NUCLEOTIDE SEQUENCE [LARGE SCALE GENOMIC DNA]</scope>
    <source>
        <strain evidence="10 11">VT-49</strain>
    </source>
</reference>
<evidence type="ECO:0000256" key="7">
    <source>
        <dbReference type="PROSITE-ProRule" id="PRU01091"/>
    </source>
</evidence>
<dbReference type="CDD" id="cd00383">
    <property type="entry name" value="trans_reg_C"/>
    <property type="match status" value="1"/>
</dbReference>
<dbReference type="PANTHER" id="PTHR48111:SF22">
    <property type="entry name" value="REGULATOR OF RPOS"/>
    <property type="match status" value="1"/>
</dbReference>
<comment type="caution">
    <text evidence="10">The sequence shown here is derived from an EMBL/GenBank/DDBJ whole genome shotgun (WGS) entry which is preliminary data.</text>
</comment>
<keyword evidence="4 7" id="KW-0238">DNA-binding</keyword>
<evidence type="ECO:0000313" key="11">
    <source>
        <dbReference type="Proteomes" id="UP000217065"/>
    </source>
</evidence>
<dbReference type="SMART" id="SM00862">
    <property type="entry name" value="Trans_reg_C"/>
    <property type="match status" value="1"/>
</dbReference>
<feature type="domain" description="Response regulatory" evidence="8">
    <location>
        <begin position="3"/>
        <end position="116"/>
    </location>
</feature>
<accession>A0A264W577</accession>
<dbReference type="Gene3D" id="3.40.50.2300">
    <property type="match status" value="1"/>
</dbReference>
<dbReference type="Proteomes" id="UP000217065">
    <property type="component" value="Unassembled WGS sequence"/>
</dbReference>
<dbReference type="PROSITE" id="PS51755">
    <property type="entry name" value="OMPR_PHOB"/>
    <property type="match status" value="1"/>
</dbReference>
<dbReference type="PROSITE" id="PS50110">
    <property type="entry name" value="RESPONSE_REGULATORY"/>
    <property type="match status" value="1"/>
</dbReference>
<dbReference type="GO" id="GO:0006355">
    <property type="term" value="P:regulation of DNA-templated transcription"/>
    <property type="evidence" value="ECO:0007669"/>
    <property type="project" value="InterPro"/>
</dbReference>
<dbReference type="AlphaFoldDB" id="A0A264W577"/>
<evidence type="ECO:0000256" key="4">
    <source>
        <dbReference type="ARBA" id="ARBA00023125"/>
    </source>
</evidence>
<evidence type="ECO:0000256" key="1">
    <source>
        <dbReference type="ARBA" id="ARBA00022553"/>
    </source>
</evidence>
<dbReference type="PANTHER" id="PTHR48111">
    <property type="entry name" value="REGULATOR OF RPOS"/>
    <property type="match status" value="1"/>
</dbReference>
<dbReference type="FunFam" id="3.40.50.2300:FF:000001">
    <property type="entry name" value="DNA-binding response regulator PhoB"/>
    <property type="match status" value="1"/>
</dbReference>
<dbReference type="InterPro" id="IPR039420">
    <property type="entry name" value="WalR-like"/>
</dbReference>
<keyword evidence="2" id="KW-0902">Two-component regulatory system</keyword>
<dbReference type="Gene3D" id="1.10.10.10">
    <property type="entry name" value="Winged helix-like DNA-binding domain superfamily/Winged helix DNA-binding domain"/>
    <property type="match status" value="1"/>
</dbReference>
<evidence type="ECO:0000256" key="6">
    <source>
        <dbReference type="PROSITE-ProRule" id="PRU00169"/>
    </source>
</evidence>
<evidence type="ECO:0000313" key="10">
    <source>
        <dbReference type="EMBL" id="OZS78724.1"/>
    </source>
</evidence>
<evidence type="ECO:0000256" key="3">
    <source>
        <dbReference type="ARBA" id="ARBA00023015"/>
    </source>
</evidence>
<dbReference type="CDD" id="cd17574">
    <property type="entry name" value="REC_OmpR"/>
    <property type="match status" value="1"/>
</dbReference>
<keyword evidence="1 6" id="KW-0597">Phosphoprotein</keyword>
<dbReference type="GO" id="GO:0005829">
    <property type="term" value="C:cytosol"/>
    <property type="evidence" value="ECO:0007669"/>
    <property type="project" value="TreeGrafter"/>
</dbReference>
<evidence type="ECO:0000259" key="8">
    <source>
        <dbReference type="PROSITE" id="PS50110"/>
    </source>
</evidence>
<dbReference type="GO" id="GO:0032993">
    <property type="term" value="C:protein-DNA complex"/>
    <property type="evidence" value="ECO:0007669"/>
    <property type="project" value="TreeGrafter"/>
</dbReference>
<dbReference type="InterPro" id="IPR001789">
    <property type="entry name" value="Sig_transdc_resp-reg_receiver"/>
</dbReference>
<protein>
    <submittedName>
        <fullName evidence="10">DNA-binding response regulator</fullName>
    </submittedName>
</protein>
<evidence type="ECO:0000256" key="5">
    <source>
        <dbReference type="ARBA" id="ARBA00023163"/>
    </source>
</evidence>
<keyword evidence="11" id="KW-1185">Reference proteome</keyword>
<organism evidence="10 11">
    <name type="scientific">Tetzosporium hominis</name>
    <dbReference type="NCBI Taxonomy" id="2020506"/>
    <lineage>
        <taxon>Bacteria</taxon>
        <taxon>Bacillati</taxon>
        <taxon>Bacillota</taxon>
        <taxon>Bacilli</taxon>
        <taxon>Bacillales</taxon>
        <taxon>Caryophanaceae</taxon>
        <taxon>Tetzosporium</taxon>
    </lineage>
</organism>
<feature type="DNA-binding region" description="OmpR/PhoB-type" evidence="7">
    <location>
        <begin position="122"/>
        <end position="219"/>
    </location>
</feature>
<dbReference type="SUPFAM" id="SSF46894">
    <property type="entry name" value="C-terminal effector domain of the bipartite response regulators"/>
    <property type="match status" value="1"/>
</dbReference>
<dbReference type="SUPFAM" id="SSF52172">
    <property type="entry name" value="CheY-like"/>
    <property type="match status" value="1"/>
</dbReference>
<dbReference type="SMART" id="SM00448">
    <property type="entry name" value="REC"/>
    <property type="match status" value="1"/>
</dbReference>
<dbReference type="InterPro" id="IPR016032">
    <property type="entry name" value="Sig_transdc_resp-reg_C-effctor"/>
</dbReference>
<dbReference type="GO" id="GO:0000156">
    <property type="term" value="F:phosphorelay response regulator activity"/>
    <property type="evidence" value="ECO:0007669"/>
    <property type="project" value="TreeGrafter"/>
</dbReference>
<dbReference type="Pfam" id="PF00072">
    <property type="entry name" value="Response_reg"/>
    <property type="match status" value="1"/>
</dbReference>
<dbReference type="OrthoDB" id="9790442at2"/>
<feature type="modified residue" description="4-aspartylphosphate" evidence="6">
    <location>
        <position position="52"/>
    </location>
</feature>
<dbReference type="InterPro" id="IPR036388">
    <property type="entry name" value="WH-like_DNA-bd_sf"/>
</dbReference>
<dbReference type="Gene3D" id="6.10.250.690">
    <property type="match status" value="1"/>
</dbReference>